<dbReference type="EMBL" id="JACEFO010002208">
    <property type="protein sequence ID" value="KAF8673351.1"/>
    <property type="molecule type" value="Genomic_DNA"/>
</dbReference>
<evidence type="ECO:0000313" key="2">
    <source>
        <dbReference type="Proteomes" id="UP000636709"/>
    </source>
</evidence>
<proteinExistence type="predicted"/>
<sequence>MEYLLTYKELPPSDVERILRHPVKRTPFADSYSFKSLMAANPTPTQEEIDVMARFHDYVRGEYESKGYVAVGDEYIARRARAEEFSRKLWEEASPISTSWNCCVRRRRSTVWWCGCGWQCLARGESHAP</sequence>
<name>A0A835B069_9POAL</name>
<dbReference type="Proteomes" id="UP000636709">
    <property type="component" value="Unassembled WGS sequence"/>
</dbReference>
<comment type="caution">
    <text evidence="1">The sequence shown here is derived from an EMBL/GenBank/DDBJ whole genome shotgun (WGS) entry which is preliminary data.</text>
</comment>
<accession>A0A835B069</accession>
<organism evidence="1 2">
    <name type="scientific">Digitaria exilis</name>
    <dbReference type="NCBI Taxonomy" id="1010633"/>
    <lineage>
        <taxon>Eukaryota</taxon>
        <taxon>Viridiplantae</taxon>
        <taxon>Streptophyta</taxon>
        <taxon>Embryophyta</taxon>
        <taxon>Tracheophyta</taxon>
        <taxon>Spermatophyta</taxon>
        <taxon>Magnoliopsida</taxon>
        <taxon>Liliopsida</taxon>
        <taxon>Poales</taxon>
        <taxon>Poaceae</taxon>
        <taxon>PACMAD clade</taxon>
        <taxon>Panicoideae</taxon>
        <taxon>Panicodae</taxon>
        <taxon>Paniceae</taxon>
        <taxon>Anthephorinae</taxon>
        <taxon>Digitaria</taxon>
    </lineage>
</organism>
<protein>
    <submittedName>
        <fullName evidence="1">Uncharacterized protein</fullName>
    </submittedName>
</protein>
<evidence type="ECO:0000313" key="1">
    <source>
        <dbReference type="EMBL" id="KAF8673351.1"/>
    </source>
</evidence>
<dbReference type="AlphaFoldDB" id="A0A835B069"/>
<dbReference type="PANTHER" id="PTHR35166">
    <property type="entry name" value="OS05G0193700 PROTEIN-RELATED"/>
    <property type="match status" value="1"/>
</dbReference>
<gene>
    <name evidence="1" type="ORF">HU200_048911</name>
</gene>
<dbReference type="OrthoDB" id="694329at2759"/>
<reference evidence="1" key="1">
    <citation type="submission" date="2020-07" db="EMBL/GenBank/DDBJ databases">
        <title>Genome sequence and genetic diversity analysis of an under-domesticated orphan crop, white fonio (Digitaria exilis).</title>
        <authorList>
            <person name="Bennetzen J.L."/>
            <person name="Chen S."/>
            <person name="Ma X."/>
            <person name="Wang X."/>
            <person name="Yssel A.E.J."/>
            <person name="Chaluvadi S.R."/>
            <person name="Johnson M."/>
            <person name="Gangashetty P."/>
            <person name="Hamidou F."/>
            <person name="Sanogo M.D."/>
            <person name="Zwaenepoel A."/>
            <person name="Wallace J."/>
            <person name="Van De Peer Y."/>
            <person name="Van Deynze A."/>
        </authorList>
    </citation>
    <scope>NUCLEOTIDE SEQUENCE</scope>
    <source>
        <tissue evidence="1">Leaves</tissue>
    </source>
</reference>
<dbReference type="PANTHER" id="PTHR35166:SF20">
    <property type="entry name" value="EXPRESSED PROTEIN"/>
    <property type="match status" value="1"/>
</dbReference>
<keyword evidence="2" id="KW-1185">Reference proteome</keyword>